<dbReference type="Pfam" id="PF08532">
    <property type="entry name" value="Glyco_hydro_42M"/>
    <property type="match status" value="1"/>
</dbReference>
<evidence type="ECO:0000256" key="5">
    <source>
        <dbReference type="ARBA" id="ARBA00022801"/>
    </source>
</evidence>
<reference evidence="11 12" key="1">
    <citation type="submission" date="2024-05" db="EMBL/GenBank/DDBJ databases">
        <title>Roseateles sp. DJS-2-20 16S ribosomal RNA gene Genome sequencing and assembly.</title>
        <authorList>
            <person name="Woo H."/>
        </authorList>
    </citation>
    <scope>NUCLEOTIDE SEQUENCE [LARGE SCALE GENOMIC DNA]</scope>
    <source>
        <strain evidence="11 12">DJS-2-20</strain>
    </source>
</reference>
<dbReference type="Pfam" id="PF02449">
    <property type="entry name" value="Glyco_hydro_42"/>
    <property type="match status" value="1"/>
</dbReference>
<evidence type="ECO:0000256" key="1">
    <source>
        <dbReference type="ARBA" id="ARBA00001412"/>
    </source>
</evidence>
<evidence type="ECO:0000259" key="10">
    <source>
        <dbReference type="Pfam" id="PF08532"/>
    </source>
</evidence>
<protein>
    <recommendedName>
        <fullName evidence="3">beta-galactosidase</fullName>
        <ecNumber evidence="3">3.2.1.23</ecNumber>
    </recommendedName>
</protein>
<dbReference type="InterPro" id="IPR013738">
    <property type="entry name" value="Beta_galactosidase_Trimer"/>
</dbReference>
<evidence type="ECO:0000256" key="8">
    <source>
        <dbReference type="SAM" id="SignalP"/>
    </source>
</evidence>
<evidence type="ECO:0000256" key="2">
    <source>
        <dbReference type="ARBA" id="ARBA00005940"/>
    </source>
</evidence>
<organism evidence="11 12">
    <name type="scientific">Roseateles paludis</name>
    <dbReference type="NCBI Taxonomy" id="3145238"/>
    <lineage>
        <taxon>Bacteria</taxon>
        <taxon>Pseudomonadati</taxon>
        <taxon>Pseudomonadota</taxon>
        <taxon>Betaproteobacteria</taxon>
        <taxon>Burkholderiales</taxon>
        <taxon>Sphaerotilaceae</taxon>
        <taxon>Roseateles</taxon>
    </lineage>
</organism>
<comment type="caution">
    <text evidence="11">The sequence shown here is derived from an EMBL/GenBank/DDBJ whole genome shotgun (WGS) entry which is preliminary data.</text>
</comment>
<feature type="chain" id="PRO_5046317537" description="beta-galactosidase" evidence="8">
    <location>
        <begin position="23"/>
        <end position="687"/>
    </location>
</feature>
<dbReference type="EMBL" id="JBDPZD010000001">
    <property type="protein sequence ID" value="MEO3690577.1"/>
    <property type="molecule type" value="Genomic_DNA"/>
</dbReference>
<evidence type="ECO:0000256" key="3">
    <source>
        <dbReference type="ARBA" id="ARBA00012756"/>
    </source>
</evidence>
<name>A0ABV0FZK9_9BURK</name>
<dbReference type="RefSeq" id="WP_347703404.1">
    <property type="nucleotide sequence ID" value="NZ_JBDPZD010000001.1"/>
</dbReference>
<keyword evidence="8" id="KW-0732">Signal</keyword>
<feature type="domain" description="Beta-galactosidase trimerisation" evidence="10">
    <location>
        <begin position="414"/>
        <end position="624"/>
    </location>
</feature>
<dbReference type="EC" id="3.2.1.23" evidence="3"/>
<comment type="similarity">
    <text evidence="2">Belongs to the glycosyl hydrolase 42 family.</text>
</comment>
<evidence type="ECO:0000259" key="9">
    <source>
        <dbReference type="Pfam" id="PF02449"/>
    </source>
</evidence>
<evidence type="ECO:0000313" key="11">
    <source>
        <dbReference type="EMBL" id="MEO3690577.1"/>
    </source>
</evidence>
<dbReference type="Gene3D" id="3.20.20.80">
    <property type="entry name" value="Glycosidases"/>
    <property type="match status" value="1"/>
</dbReference>
<evidence type="ECO:0000313" key="12">
    <source>
        <dbReference type="Proteomes" id="UP001495147"/>
    </source>
</evidence>
<dbReference type="GO" id="GO:0004565">
    <property type="term" value="F:beta-galactosidase activity"/>
    <property type="evidence" value="ECO:0007669"/>
    <property type="project" value="UniProtKB-EC"/>
</dbReference>
<dbReference type="InterPro" id="IPR003476">
    <property type="entry name" value="Glyco_hydro_42"/>
</dbReference>
<keyword evidence="6" id="KW-0862">Zinc</keyword>
<keyword evidence="5 11" id="KW-0378">Hydrolase</keyword>
<dbReference type="CDD" id="cd03143">
    <property type="entry name" value="A4_beta-galactosidase_middle_domain"/>
    <property type="match status" value="1"/>
</dbReference>
<dbReference type="Proteomes" id="UP001495147">
    <property type="component" value="Unassembled WGS sequence"/>
</dbReference>
<sequence length="687" mass="77068">MKTHALLAQLLLAVTCLQSAQAEPADNRPDWPGAGQLFVGTNYQPYDRTREQIERDIARMKDAGMKVVRFGDLAWDAFEPQEGRFDFALTDWLMDRMQAAGLKVLLDIPGQPAPVWMHHRYPGVSIVTQQGTRLDPAERYMDNVADPDYRRLVHRLAERMLQRYAKHPALFAVGYNNEAGNGMVSYSEADRLRFIAWLKRKYGSLDALNTAWATQRWSRRINAWDEVRLPYIDGPGPYERYLDMRRFWSDATIAVLRDLDAVRRRFAPDKPAISNLWDSAWRKGFDMLATYRDYVSYGAMGFYPGEPLGAAFEATMMRAGMTAPIWFNEFTAGGPGYYGTRGRSRMWAHFGLLLGAQAVLPWTWHSHHGGEEQALFGLIDHDDRPSWKLAEFATIARDFAQLEKLGFPRLQQPQVAIAYAFDNIIATNLPKEGMSNTVRPYVNPGYMKQAHAAYEPLFKGNVDVAVIHLGAEDLSRYKLVIVPGMYLLDETSRKRLRAFVEAGGTVVMTAQSAKVDDHNQWFHTPLPGGLTDVFGLRTNEFFGAGDLQMRLENGEVAKAAGAASVEVLEPATAEVLARFVNVEGQPPALTVNRFGKGRAIYLATVAQAPLLAPLYERLISELNIETGPRTPEGVSARTVQRRRYYVNTTAEPKDVPIDGTQRGLLSGQTWTGTLKLPGFGAELLQSQ</sequence>
<dbReference type="SUPFAM" id="SSF51445">
    <property type="entry name" value="(Trans)glycosidases"/>
    <property type="match status" value="1"/>
</dbReference>
<dbReference type="PANTHER" id="PTHR36447:SF2">
    <property type="entry name" value="BETA-GALACTOSIDASE YESZ"/>
    <property type="match status" value="1"/>
</dbReference>
<feature type="domain" description="Glycoside hydrolase family 42 N-terminal" evidence="9">
    <location>
        <begin position="43"/>
        <end position="400"/>
    </location>
</feature>
<gene>
    <name evidence="11" type="ORF">ABDJ85_03800</name>
</gene>
<keyword evidence="12" id="KW-1185">Reference proteome</keyword>
<keyword evidence="7 11" id="KW-0326">Glycosidase</keyword>
<evidence type="ECO:0000256" key="7">
    <source>
        <dbReference type="ARBA" id="ARBA00023295"/>
    </source>
</evidence>
<dbReference type="InterPro" id="IPR013529">
    <property type="entry name" value="Glyco_hydro_42_N"/>
</dbReference>
<evidence type="ECO:0000256" key="6">
    <source>
        <dbReference type="ARBA" id="ARBA00022833"/>
    </source>
</evidence>
<dbReference type="InterPro" id="IPR029062">
    <property type="entry name" value="Class_I_gatase-like"/>
</dbReference>
<dbReference type="PANTHER" id="PTHR36447">
    <property type="entry name" value="BETA-GALACTOSIDASE GANA"/>
    <property type="match status" value="1"/>
</dbReference>
<proteinExistence type="inferred from homology"/>
<comment type="catalytic activity">
    <reaction evidence="1">
        <text>Hydrolysis of terminal non-reducing beta-D-galactose residues in beta-D-galactosides.</text>
        <dbReference type="EC" id="3.2.1.23"/>
    </reaction>
</comment>
<feature type="signal peptide" evidence="8">
    <location>
        <begin position="1"/>
        <end position="22"/>
    </location>
</feature>
<dbReference type="InterPro" id="IPR017853">
    <property type="entry name" value="GH"/>
</dbReference>
<dbReference type="SUPFAM" id="SSF52317">
    <property type="entry name" value="Class I glutamine amidotransferase-like"/>
    <property type="match status" value="1"/>
</dbReference>
<dbReference type="Gene3D" id="3.40.50.880">
    <property type="match status" value="1"/>
</dbReference>
<keyword evidence="4" id="KW-0479">Metal-binding</keyword>
<evidence type="ECO:0000256" key="4">
    <source>
        <dbReference type="ARBA" id="ARBA00022723"/>
    </source>
</evidence>
<accession>A0ABV0FZK9</accession>